<dbReference type="KEGG" id="eaj:Q3M24_02930"/>
<reference evidence="1" key="1">
    <citation type="journal article" date="2024" name="Syst. Appl. Microbiol.">
        <title>First single-strain enrichments of Electrothrix cable bacteria, description of E. aestuarii sp. nov. and E. rattekaaiensis sp. nov., and proposal of a cable bacteria taxonomy following the rules of the SeqCode.</title>
        <authorList>
            <person name="Plum-Jensen L.E."/>
            <person name="Schramm A."/>
            <person name="Marshall I.P.G."/>
        </authorList>
    </citation>
    <scope>NUCLEOTIDE SEQUENCE</scope>
    <source>
        <strain evidence="1">Rat1</strain>
    </source>
</reference>
<protein>
    <submittedName>
        <fullName evidence="1">DUF3368 domain-containing protein</fullName>
    </submittedName>
</protein>
<dbReference type="Pfam" id="PF11848">
    <property type="entry name" value="DUF3368"/>
    <property type="match status" value="1"/>
</dbReference>
<dbReference type="AlphaFoldDB" id="A0AAU8LY15"/>
<accession>A0AAU8LY15</accession>
<reference evidence="1" key="2">
    <citation type="submission" date="2024-06" db="EMBL/GenBank/DDBJ databases">
        <authorList>
            <person name="Plum-Jensen L.E."/>
            <person name="Schramm A."/>
            <person name="Marshall I.P.G."/>
        </authorList>
    </citation>
    <scope>NUCLEOTIDE SEQUENCE</scope>
    <source>
        <strain evidence="1">Rat1</strain>
    </source>
</reference>
<name>A0AAU8LY15_9BACT</name>
<dbReference type="InterPro" id="IPR021799">
    <property type="entry name" value="PIN-like_prokaryotic"/>
</dbReference>
<dbReference type="PANTHER" id="PTHR39550">
    <property type="entry name" value="SLL0658 PROTEIN"/>
    <property type="match status" value="1"/>
</dbReference>
<organism evidence="1">
    <name type="scientific">Candidatus Electrothrix aestuarii</name>
    <dbReference type="NCBI Taxonomy" id="3062594"/>
    <lineage>
        <taxon>Bacteria</taxon>
        <taxon>Pseudomonadati</taxon>
        <taxon>Thermodesulfobacteriota</taxon>
        <taxon>Desulfobulbia</taxon>
        <taxon>Desulfobulbales</taxon>
        <taxon>Desulfobulbaceae</taxon>
        <taxon>Candidatus Electrothrix</taxon>
    </lineage>
</organism>
<dbReference type="EMBL" id="CP159373">
    <property type="protein sequence ID" value="XCN73724.1"/>
    <property type="molecule type" value="Genomic_DNA"/>
</dbReference>
<gene>
    <name evidence="1" type="ORF">Q3M24_02930</name>
</gene>
<sequence length="170" mass="19148">MTSRNSSEKNGLVIADSGAIFSLAVIDQLEILNALFDDISIPNAVWHEITLDKTTDYYPRIYRFFRDKIKPIKGLNTLTPLMDYGESECVLLYKESAADFLLIDGRKARAIAENFGINCIGTLGILSVARDKNLIPALKPLFEMLLANKRFYSIKLLNSLLAQHDEDMMT</sequence>
<evidence type="ECO:0000313" key="1">
    <source>
        <dbReference type="EMBL" id="XCN73724.1"/>
    </source>
</evidence>
<dbReference type="PANTHER" id="PTHR39550:SF1">
    <property type="entry name" value="SLL0658 PROTEIN"/>
    <property type="match status" value="1"/>
</dbReference>
<proteinExistence type="predicted"/>